<dbReference type="Proteomes" id="UP001230908">
    <property type="component" value="Unassembled WGS sequence"/>
</dbReference>
<protein>
    <recommendedName>
        <fullName evidence="3">HTH merR-type domain-containing protein</fullName>
    </recommendedName>
</protein>
<gene>
    <name evidence="1" type="ORF">RB614_31750</name>
</gene>
<organism evidence="1 2">
    <name type="scientific">Phytohabitans maris</name>
    <dbReference type="NCBI Taxonomy" id="3071409"/>
    <lineage>
        <taxon>Bacteria</taxon>
        <taxon>Bacillati</taxon>
        <taxon>Actinomycetota</taxon>
        <taxon>Actinomycetes</taxon>
        <taxon>Micromonosporales</taxon>
        <taxon>Micromonosporaceae</taxon>
    </lineage>
</organism>
<evidence type="ECO:0000313" key="2">
    <source>
        <dbReference type="Proteomes" id="UP001230908"/>
    </source>
</evidence>
<reference evidence="1 2" key="1">
    <citation type="submission" date="2023-08" db="EMBL/GenBank/DDBJ databases">
        <title>Phytohabitans sansha sp. nov., isolated from marine sediment.</title>
        <authorList>
            <person name="Zhao Y."/>
            <person name="Yi K."/>
        </authorList>
    </citation>
    <scope>NUCLEOTIDE SEQUENCE [LARGE SCALE GENOMIC DNA]</scope>
    <source>
        <strain evidence="1 2">ZYX-F-186</strain>
    </source>
</reference>
<dbReference type="EMBL" id="JAVHUY010000037">
    <property type="protein sequence ID" value="MDQ7909107.1"/>
    <property type="molecule type" value="Genomic_DNA"/>
</dbReference>
<comment type="caution">
    <text evidence="1">The sequence shown here is derived from an EMBL/GenBank/DDBJ whole genome shotgun (WGS) entry which is preliminary data.</text>
</comment>
<accession>A0ABU0ZRJ1</accession>
<proteinExistence type="predicted"/>
<dbReference type="RefSeq" id="WP_308716368.1">
    <property type="nucleotide sequence ID" value="NZ_JAVHUY010000037.1"/>
</dbReference>
<evidence type="ECO:0008006" key="3">
    <source>
        <dbReference type="Google" id="ProtNLM"/>
    </source>
</evidence>
<name>A0ABU0ZRJ1_9ACTN</name>
<evidence type="ECO:0000313" key="1">
    <source>
        <dbReference type="EMBL" id="MDQ7909107.1"/>
    </source>
</evidence>
<keyword evidence="2" id="KW-1185">Reference proteome</keyword>
<sequence length="235" mass="25285">MSVRAFAAHLGVAVASVTNWERRGEVIRLRDETQQILDTDLSRASDDVRARFETAVAGLPAPPALPLPRDGARRLEFVMAHPRSIDLVTVAYLREHVAALDAEYDRAPSASLLGTAGQRHGQISFLSTHAANTRVRRDLLAAVAESATLMGQLVWDASLRRDHTTALSYLDQAAQAADECGDRLAAARAQLRRSYIALYGRKDPIAGLDMATQAVNASRTAGSNVVAGQALLHVA</sequence>